<feature type="domain" description="C2H2-type" evidence="12">
    <location>
        <begin position="139"/>
        <end position="166"/>
    </location>
</feature>
<organism evidence="13 14">
    <name type="scientific">Echeneis naucrates</name>
    <name type="common">Live sharksucker</name>
    <dbReference type="NCBI Taxonomy" id="173247"/>
    <lineage>
        <taxon>Eukaryota</taxon>
        <taxon>Metazoa</taxon>
        <taxon>Chordata</taxon>
        <taxon>Craniata</taxon>
        <taxon>Vertebrata</taxon>
        <taxon>Euteleostomi</taxon>
        <taxon>Actinopterygii</taxon>
        <taxon>Neopterygii</taxon>
        <taxon>Teleostei</taxon>
        <taxon>Neoteleostei</taxon>
        <taxon>Acanthomorphata</taxon>
        <taxon>Carangaria</taxon>
        <taxon>Carangiformes</taxon>
        <taxon>Echeneidae</taxon>
        <taxon>Echeneis</taxon>
    </lineage>
</organism>
<dbReference type="FunFam" id="3.30.160.60:FF:001506">
    <property type="entry name" value="Zinc finger protein"/>
    <property type="match status" value="1"/>
</dbReference>
<dbReference type="FunFam" id="3.30.160.60:FF:001289">
    <property type="entry name" value="Zinc finger protein 574"/>
    <property type="match status" value="1"/>
</dbReference>
<keyword evidence="7" id="KW-0805">Transcription regulation</keyword>
<keyword evidence="4" id="KW-0677">Repeat</keyword>
<evidence type="ECO:0000256" key="2">
    <source>
        <dbReference type="ARBA" id="ARBA00006991"/>
    </source>
</evidence>
<keyword evidence="14" id="KW-1185">Reference proteome</keyword>
<dbReference type="InterPro" id="IPR036236">
    <property type="entry name" value="Znf_C2H2_sf"/>
</dbReference>
<evidence type="ECO:0000259" key="12">
    <source>
        <dbReference type="PROSITE" id="PS50157"/>
    </source>
</evidence>
<dbReference type="Pfam" id="PF13912">
    <property type="entry name" value="zf-C2H2_6"/>
    <property type="match status" value="1"/>
</dbReference>
<protein>
    <recommendedName>
        <fullName evidence="12">C2H2-type domain-containing protein</fullName>
    </recommendedName>
</protein>
<keyword evidence="3" id="KW-0479">Metal-binding</keyword>
<keyword evidence="5 11" id="KW-0863">Zinc-finger</keyword>
<dbReference type="PANTHER" id="PTHR24394">
    <property type="entry name" value="ZINC FINGER PROTEIN"/>
    <property type="match status" value="1"/>
</dbReference>
<dbReference type="Pfam" id="PF00096">
    <property type="entry name" value="zf-C2H2"/>
    <property type="match status" value="4"/>
</dbReference>
<dbReference type="InterPro" id="IPR013087">
    <property type="entry name" value="Znf_C2H2_type"/>
</dbReference>
<dbReference type="GO" id="GO:0005634">
    <property type="term" value="C:nucleus"/>
    <property type="evidence" value="ECO:0007669"/>
    <property type="project" value="UniProtKB-SubCell"/>
</dbReference>
<comment type="subcellular location">
    <subcellularLocation>
        <location evidence="1">Nucleus</location>
    </subcellularLocation>
</comment>
<evidence type="ECO:0000256" key="5">
    <source>
        <dbReference type="ARBA" id="ARBA00022771"/>
    </source>
</evidence>
<dbReference type="GO" id="GO:0003677">
    <property type="term" value="F:DNA binding"/>
    <property type="evidence" value="ECO:0007669"/>
    <property type="project" value="UniProtKB-KW"/>
</dbReference>
<reference evidence="13" key="3">
    <citation type="submission" date="2025-09" db="UniProtKB">
        <authorList>
            <consortium name="Ensembl"/>
        </authorList>
    </citation>
    <scope>IDENTIFICATION</scope>
</reference>
<evidence type="ECO:0000313" key="13">
    <source>
        <dbReference type="Ensembl" id="ENSENLP00000042168.1"/>
    </source>
</evidence>
<dbReference type="PROSITE" id="PS50157">
    <property type="entry name" value="ZINC_FINGER_C2H2_2"/>
    <property type="match status" value="5"/>
</dbReference>
<dbReference type="PANTHER" id="PTHR24394:SF29">
    <property type="entry name" value="MYONEURIN"/>
    <property type="match status" value="1"/>
</dbReference>
<evidence type="ECO:0000256" key="10">
    <source>
        <dbReference type="ARBA" id="ARBA00023242"/>
    </source>
</evidence>
<dbReference type="FunFam" id="3.30.160.60:FF:000965">
    <property type="entry name" value="Neurotrophin receptor-interacting factor homolog"/>
    <property type="match status" value="1"/>
</dbReference>
<feature type="domain" description="C2H2-type" evidence="12">
    <location>
        <begin position="111"/>
        <end position="138"/>
    </location>
</feature>
<name>A0A665WE02_ECHNA</name>
<evidence type="ECO:0000256" key="9">
    <source>
        <dbReference type="ARBA" id="ARBA00023163"/>
    </source>
</evidence>
<dbReference type="AlphaFoldDB" id="A0A665WE02"/>
<evidence type="ECO:0000256" key="1">
    <source>
        <dbReference type="ARBA" id="ARBA00004123"/>
    </source>
</evidence>
<sequence>KQTPAGHMDKNVCPVCGKGFQYIRPFMKHLKTHNRTCESTKELLSNLQSAHSKRLVCDVCGKTFTNPGCLHIHSKIHTGIKDFKCQDCGKSFVRKEHLTVHMRTHSGERPYHCDVCGRAFTQSQNLKVHRLTHSGEKRYQCGSCGKLFYTHGQLKKHMKHFSGDKGSTEKDGPFLLLIETIFQLSASNNLHINLCISTRLGIQVYKSALKVLFDEAHPTDKCMVMVGQITAMAACSCLGYIHIQTESCWSRQENSKATRIFKYDHKGTWPGWGY</sequence>
<proteinExistence type="inferred from homology"/>
<evidence type="ECO:0000256" key="8">
    <source>
        <dbReference type="ARBA" id="ARBA00023125"/>
    </source>
</evidence>
<reference evidence="13" key="2">
    <citation type="submission" date="2025-08" db="UniProtKB">
        <authorList>
            <consortium name="Ensembl"/>
        </authorList>
    </citation>
    <scope>IDENTIFICATION</scope>
</reference>
<feature type="domain" description="C2H2-type" evidence="12">
    <location>
        <begin position="83"/>
        <end position="110"/>
    </location>
</feature>
<dbReference type="GO" id="GO:0000981">
    <property type="term" value="F:DNA-binding transcription factor activity, RNA polymerase II-specific"/>
    <property type="evidence" value="ECO:0007669"/>
    <property type="project" value="TreeGrafter"/>
</dbReference>
<dbReference type="Gene3D" id="3.30.160.60">
    <property type="entry name" value="Classic Zinc Finger"/>
    <property type="match status" value="4"/>
</dbReference>
<evidence type="ECO:0000313" key="14">
    <source>
        <dbReference type="Proteomes" id="UP000472264"/>
    </source>
</evidence>
<feature type="domain" description="C2H2-type" evidence="12">
    <location>
        <begin position="11"/>
        <end position="38"/>
    </location>
</feature>
<dbReference type="PROSITE" id="PS00028">
    <property type="entry name" value="ZINC_FINGER_C2H2_1"/>
    <property type="match status" value="4"/>
</dbReference>
<feature type="domain" description="C2H2-type" evidence="12">
    <location>
        <begin position="55"/>
        <end position="82"/>
    </location>
</feature>
<dbReference type="Ensembl" id="ENSENLT00000043260.1">
    <property type="protein sequence ID" value="ENSENLP00000042168.1"/>
    <property type="gene ID" value="ENSENLG00000018079.1"/>
</dbReference>
<evidence type="ECO:0000256" key="6">
    <source>
        <dbReference type="ARBA" id="ARBA00022833"/>
    </source>
</evidence>
<keyword evidence="8" id="KW-0238">DNA-binding</keyword>
<accession>A0A665WE02</accession>
<dbReference type="SUPFAM" id="SSF57667">
    <property type="entry name" value="beta-beta-alpha zinc fingers"/>
    <property type="match status" value="2"/>
</dbReference>
<dbReference type="SMART" id="SM00355">
    <property type="entry name" value="ZnF_C2H2"/>
    <property type="match status" value="5"/>
</dbReference>
<dbReference type="InParanoid" id="A0A665WE02"/>
<evidence type="ECO:0000256" key="3">
    <source>
        <dbReference type="ARBA" id="ARBA00022723"/>
    </source>
</evidence>
<dbReference type="Proteomes" id="UP000472264">
    <property type="component" value="Chromosome 8"/>
</dbReference>
<keyword evidence="6" id="KW-0862">Zinc</keyword>
<comment type="similarity">
    <text evidence="2">Belongs to the krueppel C2H2-type zinc-finger protein family.</text>
</comment>
<evidence type="ECO:0000256" key="7">
    <source>
        <dbReference type="ARBA" id="ARBA00023015"/>
    </source>
</evidence>
<dbReference type="GO" id="GO:0008270">
    <property type="term" value="F:zinc ion binding"/>
    <property type="evidence" value="ECO:0007669"/>
    <property type="project" value="UniProtKB-KW"/>
</dbReference>
<keyword evidence="9" id="KW-0804">Transcription</keyword>
<evidence type="ECO:0000256" key="4">
    <source>
        <dbReference type="ARBA" id="ARBA00022737"/>
    </source>
</evidence>
<evidence type="ECO:0000256" key="11">
    <source>
        <dbReference type="PROSITE-ProRule" id="PRU00042"/>
    </source>
</evidence>
<keyword evidence="10" id="KW-0539">Nucleus</keyword>
<reference evidence="13" key="1">
    <citation type="submission" date="2021-04" db="EMBL/GenBank/DDBJ databases">
        <authorList>
            <consortium name="Wellcome Sanger Institute Data Sharing"/>
        </authorList>
    </citation>
    <scope>NUCLEOTIDE SEQUENCE [LARGE SCALE GENOMIC DNA]</scope>
</reference>